<evidence type="ECO:0000313" key="5">
    <source>
        <dbReference type="Proteomes" id="UP000218807"/>
    </source>
</evidence>
<dbReference type="InterPro" id="IPR005656">
    <property type="entry name" value="MmgE_PrpD"/>
</dbReference>
<dbReference type="PANTHER" id="PTHR16943:SF8">
    <property type="entry name" value="2-METHYLCITRATE DEHYDRATASE"/>
    <property type="match status" value="1"/>
</dbReference>
<dbReference type="InterPro" id="IPR036148">
    <property type="entry name" value="MmgE/PrpD_sf"/>
</dbReference>
<dbReference type="SUPFAM" id="SSF103378">
    <property type="entry name" value="2-methylcitrate dehydratase PrpD"/>
    <property type="match status" value="1"/>
</dbReference>
<name>A0A2A5KQY8_9HYPH</name>
<proteinExistence type="inferred from homology"/>
<dbReference type="AlphaFoldDB" id="A0A2A5KQY8"/>
<comment type="similarity">
    <text evidence="1">Belongs to the PrpD family.</text>
</comment>
<dbReference type="EMBL" id="NXDM01000019">
    <property type="protein sequence ID" value="PCK79371.1"/>
    <property type="molecule type" value="Genomic_DNA"/>
</dbReference>
<dbReference type="InterPro" id="IPR045336">
    <property type="entry name" value="MmgE_PrpD_N"/>
</dbReference>
<dbReference type="GO" id="GO:0016829">
    <property type="term" value="F:lyase activity"/>
    <property type="evidence" value="ECO:0007669"/>
    <property type="project" value="InterPro"/>
</dbReference>
<evidence type="ECO:0000259" key="2">
    <source>
        <dbReference type="Pfam" id="PF03972"/>
    </source>
</evidence>
<dbReference type="InterPro" id="IPR042188">
    <property type="entry name" value="MmgE/PrpD_sf_2"/>
</dbReference>
<feature type="domain" description="MmgE/PrpD C-terminal" evidence="3">
    <location>
        <begin position="267"/>
        <end position="418"/>
    </location>
</feature>
<dbReference type="PANTHER" id="PTHR16943">
    <property type="entry name" value="2-METHYLCITRATE DEHYDRATASE-RELATED"/>
    <property type="match status" value="1"/>
</dbReference>
<evidence type="ECO:0000313" key="4">
    <source>
        <dbReference type="EMBL" id="PCK79371.1"/>
    </source>
</evidence>
<reference evidence="4 5" key="1">
    <citation type="submission" date="2017-09" db="EMBL/GenBank/DDBJ databases">
        <title>Comparative genomics of rhizobia isolated from Phaseolus vulgaris in China.</title>
        <authorList>
            <person name="Tong W."/>
        </authorList>
    </citation>
    <scope>NUCLEOTIDE SEQUENCE [LARGE SCALE GENOMIC DNA]</scope>
    <source>
        <strain evidence="4 5">L101</strain>
    </source>
</reference>
<gene>
    <name evidence="4" type="ORF">CPT34_19065</name>
</gene>
<evidence type="ECO:0000256" key="1">
    <source>
        <dbReference type="ARBA" id="ARBA00006174"/>
    </source>
</evidence>
<dbReference type="Pfam" id="PF03972">
    <property type="entry name" value="MmgE_PrpD_N"/>
    <property type="match status" value="1"/>
</dbReference>
<feature type="domain" description="MmgE/PrpD N-terminal" evidence="2">
    <location>
        <begin position="16"/>
        <end position="243"/>
    </location>
</feature>
<evidence type="ECO:0000259" key="3">
    <source>
        <dbReference type="Pfam" id="PF19305"/>
    </source>
</evidence>
<dbReference type="InterPro" id="IPR042183">
    <property type="entry name" value="MmgE/PrpD_sf_1"/>
</dbReference>
<dbReference type="RefSeq" id="WP_096763690.1">
    <property type="nucleotide sequence ID" value="NZ_NXDM01000019.1"/>
</dbReference>
<dbReference type="InterPro" id="IPR045337">
    <property type="entry name" value="MmgE_PrpD_C"/>
</dbReference>
<dbReference type="Proteomes" id="UP000218807">
    <property type="component" value="Unassembled WGS sequence"/>
</dbReference>
<dbReference type="Pfam" id="PF19305">
    <property type="entry name" value="MmgE_PrpD_C"/>
    <property type="match status" value="1"/>
</dbReference>
<dbReference type="Gene3D" id="1.10.4100.10">
    <property type="entry name" value="2-methylcitrate dehydratase PrpD"/>
    <property type="match status" value="1"/>
</dbReference>
<sequence>MTTVLQRIAAQLSSRKHFSETSIERAIDAVADTFGCMIAGAGDPAVTGVTTAFASEIAGGGTAWLVAGGGAPTSIAALVNGTAAHALDFDDNFHPARAHASAVLVPALLATVTAGRPVSGGAFLGAYLAGLDAQAAVGFGVNPSHYNRGWHGTATVGAIGAAAGVAELLGAGEEETAQAMSLAASLACGPKGQFGTLAKPLHAGIAARNAVEAARLAIAGIRGRLDILERPQGFLDLFGGDDPRAWTDLRPEPDHIIERRGLVTKRHPCCASTHRAIDALLELKRDYGLTADDIVSIDTKVGVSAFRNLAYAEPADEMQARFSMQYCLATAFLKGSVSLGDFTRSAVSRANVRMLAKRITMESYSADEERGNERLPHIVTVRLSDGTTLHRQRLHAKGSVQDPLSAQERREKFEDCLKWGNRQPGCDLYARLRRLTEAADLWTELYMANHSRKAELLAGPQAI</sequence>
<dbReference type="Gene3D" id="3.30.1330.120">
    <property type="entry name" value="2-methylcitrate dehydratase PrpD"/>
    <property type="match status" value="1"/>
</dbReference>
<comment type="caution">
    <text evidence="4">The sequence shown here is derived from an EMBL/GenBank/DDBJ whole genome shotgun (WGS) entry which is preliminary data.</text>
</comment>
<keyword evidence="5" id="KW-1185">Reference proteome</keyword>
<accession>A0A2A5KQY8</accession>
<protein>
    <submittedName>
        <fullName evidence="4">2-methylcitrate dehydratase</fullName>
    </submittedName>
</protein>
<organism evidence="4 5">
    <name type="scientific">Rhizobium sophoriradicis</name>
    <dbReference type="NCBI Taxonomy" id="1535245"/>
    <lineage>
        <taxon>Bacteria</taxon>
        <taxon>Pseudomonadati</taxon>
        <taxon>Pseudomonadota</taxon>
        <taxon>Alphaproteobacteria</taxon>
        <taxon>Hyphomicrobiales</taxon>
        <taxon>Rhizobiaceae</taxon>
        <taxon>Rhizobium/Agrobacterium group</taxon>
        <taxon>Rhizobium</taxon>
    </lineage>
</organism>